<comment type="caution">
    <text evidence="2">The sequence shown here is derived from an EMBL/GenBank/DDBJ whole genome shotgun (WGS) entry which is preliminary data.</text>
</comment>
<feature type="transmembrane region" description="Helical" evidence="1">
    <location>
        <begin position="12"/>
        <end position="37"/>
    </location>
</feature>
<accession>A0A4Q1SGK4</accession>
<dbReference type="RefSeq" id="WP_129206396.1">
    <property type="nucleotide sequence ID" value="NZ_BMGU01000001.1"/>
</dbReference>
<reference evidence="2 3" key="1">
    <citation type="journal article" date="2016" name="Int. J. Syst. Evol. Microbiol.">
        <title>Acidipila dinghuensis sp. nov., an acidobacterium isolated from forest soil.</title>
        <authorList>
            <person name="Jiang Y.W."/>
            <person name="Wang J."/>
            <person name="Chen M.H."/>
            <person name="Lv Y.Y."/>
            <person name="Qiu L.H."/>
        </authorList>
    </citation>
    <scope>NUCLEOTIDE SEQUENCE [LARGE SCALE GENOMIC DNA]</scope>
    <source>
        <strain evidence="2 3">DHOF10</strain>
    </source>
</reference>
<evidence type="ECO:0000313" key="2">
    <source>
        <dbReference type="EMBL" id="RXS96646.1"/>
    </source>
</evidence>
<keyword evidence="1" id="KW-0812">Transmembrane</keyword>
<dbReference type="AlphaFoldDB" id="A0A4Q1SGK4"/>
<dbReference type="Proteomes" id="UP000290253">
    <property type="component" value="Unassembled WGS sequence"/>
</dbReference>
<protein>
    <submittedName>
        <fullName evidence="2">Uncharacterized protein</fullName>
    </submittedName>
</protein>
<feature type="transmembrane region" description="Helical" evidence="1">
    <location>
        <begin position="84"/>
        <end position="106"/>
    </location>
</feature>
<dbReference type="OrthoDB" id="123498at2"/>
<dbReference type="EMBL" id="SDMK01000001">
    <property type="protein sequence ID" value="RXS96646.1"/>
    <property type="molecule type" value="Genomic_DNA"/>
</dbReference>
<keyword evidence="1" id="KW-1133">Transmembrane helix</keyword>
<name>A0A4Q1SGK4_9BACT</name>
<gene>
    <name evidence="2" type="ORF">ESZ00_01480</name>
</gene>
<feature type="transmembrane region" description="Helical" evidence="1">
    <location>
        <begin position="49"/>
        <end position="72"/>
    </location>
</feature>
<evidence type="ECO:0000256" key="1">
    <source>
        <dbReference type="SAM" id="Phobius"/>
    </source>
</evidence>
<feature type="transmembrane region" description="Helical" evidence="1">
    <location>
        <begin position="126"/>
        <end position="151"/>
    </location>
</feature>
<keyword evidence="1" id="KW-0472">Membrane</keyword>
<keyword evidence="3" id="KW-1185">Reference proteome</keyword>
<sequence length="175" mass="18707">MSSTQQRPAGVTLAAAVLSLMTLFGAVCLLSAVFALFLTRNPIVPRIAAVRAGIAGFDLVLLLFLLWCAWTIVGLFRLRPAARLSMLAIGAIDLVVFAAFAGLMLLARANPMVAGMDAHPNPAIPFPIGALLLLFALLYALFAFVGLWWLVYFNLRPVRVAFSTPHAIDTPNSAG</sequence>
<proteinExistence type="predicted"/>
<organism evidence="2 3">
    <name type="scientific">Silvibacterium dinghuense</name>
    <dbReference type="NCBI Taxonomy" id="1560006"/>
    <lineage>
        <taxon>Bacteria</taxon>
        <taxon>Pseudomonadati</taxon>
        <taxon>Acidobacteriota</taxon>
        <taxon>Terriglobia</taxon>
        <taxon>Terriglobales</taxon>
        <taxon>Acidobacteriaceae</taxon>
        <taxon>Silvibacterium</taxon>
    </lineage>
</organism>
<evidence type="ECO:0000313" key="3">
    <source>
        <dbReference type="Proteomes" id="UP000290253"/>
    </source>
</evidence>